<dbReference type="OrthoDB" id="5876800at2759"/>
<accession>A0A016V1B2</accession>
<feature type="compositionally biased region" description="Basic and acidic residues" evidence="6">
    <location>
        <begin position="28"/>
        <end position="46"/>
    </location>
</feature>
<dbReference type="GO" id="GO:0016491">
    <property type="term" value="F:oxidoreductase activity"/>
    <property type="evidence" value="ECO:0007669"/>
    <property type="project" value="UniProtKB-KW"/>
</dbReference>
<comment type="caution">
    <text evidence="8">The sequence shown here is derived from an EMBL/GenBank/DDBJ whole genome shotgun (WGS) entry which is preliminary data.</text>
</comment>
<keyword evidence="5" id="KW-0804">Transcription</keyword>
<dbReference type="PANTHER" id="PTHR23123">
    <property type="entry name" value="PHD/F-BOX CONTAINING PROTEIN"/>
    <property type="match status" value="1"/>
</dbReference>
<keyword evidence="4" id="KW-0805">Transcription regulation</keyword>
<evidence type="ECO:0000256" key="2">
    <source>
        <dbReference type="ARBA" id="ARBA00023002"/>
    </source>
</evidence>
<reference evidence="9" key="1">
    <citation type="journal article" date="2015" name="Nat. Genet.">
        <title>The genome and transcriptome of the zoonotic hookworm Ancylostoma ceylanicum identify infection-specific gene families.</title>
        <authorList>
            <person name="Schwarz E.M."/>
            <person name="Hu Y."/>
            <person name="Antoshechkin I."/>
            <person name="Miller M.M."/>
            <person name="Sternberg P.W."/>
            <person name="Aroian R.V."/>
        </authorList>
    </citation>
    <scope>NUCLEOTIDE SEQUENCE</scope>
    <source>
        <strain evidence="9">HY135</strain>
    </source>
</reference>
<feature type="compositionally biased region" description="Basic and acidic residues" evidence="6">
    <location>
        <begin position="838"/>
        <end position="868"/>
    </location>
</feature>
<organism evidence="8 9">
    <name type="scientific">Ancylostoma ceylanicum</name>
    <dbReference type="NCBI Taxonomy" id="53326"/>
    <lineage>
        <taxon>Eukaryota</taxon>
        <taxon>Metazoa</taxon>
        <taxon>Ecdysozoa</taxon>
        <taxon>Nematoda</taxon>
        <taxon>Chromadorea</taxon>
        <taxon>Rhabditida</taxon>
        <taxon>Rhabditina</taxon>
        <taxon>Rhabditomorpha</taxon>
        <taxon>Strongyloidea</taxon>
        <taxon>Ancylostomatidae</taxon>
        <taxon>Ancylostomatinae</taxon>
        <taxon>Ancylostoma</taxon>
    </lineage>
</organism>
<dbReference type="GO" id="GO:0046872">
    <property type="term" value="F:metal ion binding"/>
    <property type="evidence" value="ECO:0007669"/>
    <property type="project" value="UniProtKB-KW"/>
</dbReference>
<keyword evidence="1" id="KW-0479">Metal-binding</keyword>
<feature type="region of interest" description="Disordered" evidence="6">
    <location>
        <begin position="830"/>
        <end position="1097"/>
    </location>
</feature>
<keyword evidence="9" id="KW-1185">Reference proteome</keyword>
<dbReference type="Pfam" id="PF02373">
    <property type="entry name" value="JmjC"/>
    <property type="match status" value="1"/>
</dbReference>
<evidence type="ECO:0000256" key="5">
    <source>
        <dbReference type="ARBA" id="ARBA00023163"/>
    </source>
</evidence>
<evidence type="ECO:0000256" key="6">
    <source>
        <dbReference type="SAM" id="MobiDB-lite"/>
    </source>
</evidence>
<evidence type="ECO:0000256" key="3">
    <source>
        <dbReference type="ARBA" id="ARBA00023004"/>
    </source>
</evidence>
<evidence type="ECO:0000259" key="7">
    <source>
        <dbReference type="PROSITE" id="PS51184"/>
    </source>
</evidence>
<evidence type="ECO:0000313" key="8">
    <source>
        <dbReference type="EMBL" id="EYC20807.1"/>
    </source>
</evidence>
<feature type="compositionally biased region" description="Acidic residues" evidence="6">
    <location>
        <begin position="466"/>
        <end position="475"/>
    </location>
</feature>
<feature type="compositionally biased region" description="Polar residues" evidence="6">
    <location>
        <begin position="1088"/>
        <end position="1097"/>
    </location>
</feature>
<keyword evidence="3" id="KW-0408">Iron</keyword>
<dbReference type="AlphaFoldDB" id="A0A016V1B2"/>
<dbReference type="EMBL" id="JARK01001357">
    <property type="protein sequence ID" value="EYC20807.1"/>
    <property type="molecule type" value="Genomic_DNA"/>
</dbReference>
<keyword evidence="2" id="KW-0560">Oxidoreductase</keyword>
<feature type="compositionally biased region" description="Basic and acidic residues" evidence="6">
    <location>
        <begin position="742"/>
        <end position="754"/>
    </location>
</feature>
<feature type="compositionally biased region" description="Polar residues" evidence="6">
    <location>
        <begin position="971"/>
        <end position="980"/>
    </location>
</feature>
<dbReference type="Gene3D" id="2.60.120.650">
    <property type="entry name" value="Cupin"/>
    <property type="match status" value="1"/>
</dbReference>
<dbReference type="InterPro" id="IPR003347">
    <property type="entry name" value="JmjC_dom"/>
</dbReference>
<feature type="compositionally biased region" description="Low complexity" evidence="6">
    <location>
        <begin position="887"/>
        <end position="902"/>
    </location>
</feature>
<protein>
    <recommendedName>
        <fullName evidence="7">JmjC domain-containing protein</fullName>
    </recommendedName>
</protein>
<evidence type="ECO:0000313" key="9">
    <source>
        <dbReference type="Proteomes" id="UP000024635"/>
    </source>
</evidence>
<feature type="compositionally biased region" description="Basic residues" evidence="6">
    <location>
        <begin position="731"/>
        <end position="741"/>
    </location>
</feature>
<sequence length="1123" mass="125771">MPPKRKSRTGATPVRGEGRTTRSSAKKAKADHSDSEKSASSDDEKPFDKGTFMSVMRYDFEDLLTNERFEHPDLIGKIEPNEFNLEYYEQSRLATPLVFDCDPHELGMKVPKADDFSVDDVLRLVGGDRMIEVVEVSGQTSVKMTLKDFIEYYKTPREERSTLYNVLSLEFSNTEMEDIIQSPALVRQVDWVDNHWPDALRQRYITFNKKGHYTLHHTYPKVQNYCLMSVERCYTDFHVDFGGTSVWYHVLKGQKIFWMVEPSPTNIRLYEEFVKNPEQTGFFGNVVDKCCRVVLNPGTTTIIPSGWIHAVYTPSDSLVFGGNFLHSLRSEMQIQVYLSENRINITKKFRFPYIEELMLYVIADFVFKCTGRRYVRPARLDNARFDYVGKIWKQKGNHRKVINYQEYMSGGIQLEPKDLVAVDNQSDIQDNGVVNVIAMHAENTLLYNTAAAVTAVSTQKAQAADENIEVEEESTDEKTEQQAAGEASAPPPHQTDPTIFYHEASIFHDLYGRSTSDHRNPIGEEPPIEYNQAELDRVSHLLLPEYERLCEYLRKKRLLDVAEGITQPASLLNCFHCILEKRRQQLVEMNLLPAVTPKEKPKRTYRRQSQGTPKTPRSAKSRQNSGAKRSMSEDDVKEHHNATDDSHVDGTATAAGDNEENVKMEEDTVKEEAEVEDAEIKQEGDEELDDENMSKPSTSSRKRELDEDYEEADAQAEADDDDDEDYEEKPKRKSSKEKKKKEKTEKKAKEPKEKKTPKRRSSLSFEDALGGTPKSSKKKHDPKKDKPMFVGGLPMAAIQEGPVVPNAYNYDPMAEIMKLGTGQLQSAYRKSKMNISLPKEKKIYKLEPKHHEEEGASGSTEKEKKPEPPRPPVISPLSINTRRLSDGAPARPSPNSGGPSPRVGFMPRLHDISPSTASGPVKSPMTSPAPRRLQTTSVDGLQRSPAEFSPAVNRASRGSFSEFGRTGTGGQISPSPRNGTPQPPPHLHPPPIPPLSSSRPPPPSKVHTSPSDPTQRDDAQRGLGGPVRTPQDARKARFADNPVSDVSPPPVSTTPPLMPSPAQVLRSPDLPPVFTPSTTTTTSSSSSVSAAQPVNSTAPRIPMKQALAQLGQIVKELNEVNAL</sequence>
<feature type="domain" description="JmjC" evidence="7">
    <location>
        <begin position="171"/>
        <end position="341"/>
    </location>
</feature>
<feature type="compositionally biased region" description="Basic and acidic residues" evidence="6">
    <location>
        <begin position="660"/>
        <end position="683"/>
    </location>
</feature>
<feature type="compositionally biased region" description="Pro residues" evidence="6">
    <location>
        <begin position="1047"/>
        <end position="1059"/>
    </location>
</feature>
<dbReference type="SMART" id="SM00558">
    <property type="entry name" value="JmjC"/>
    <property type="match status" value="1"/>
</dbReference>
<proteinExistence type="predicted"/>
<dbReference type="PROSITE" id="PS51184">
    <property type="entry name" value="JMJC"/>
    <property type="match status" value="1"/>
</dbReference>
<evidence type="ECO:0000256" key="1">
    <source>
        <dbReference type="ARBA" id="ARBA00022723"/>
    </source>
</evidence>
<dbReference type="Proteomes" id="UP000024635">
    <property type="component" value="Unassembled WGS sequence"/>
</dbReference>
<dbReference type="STRING" id="53326.A0A016V1B2"/>
<gene>
    <name evidence="8" type="primary">Acey_s0021.g438</name>
    <name evidence="8" type="ORF">Y032_0021g438</name>
</gene>
<feature type="compositionally biased region" description="Pro residues" evidence="6">
    <location>
        <begin position="981"/>
        <end position="1004"/>
    </location>
</feature>
<name>A0A016V1B2_9BILA</name>
<feature type="region of interest" description="Disordered" evidence="6">
    <location>
        <begin position="463"/>
        <end position="497"/>
    </location>
</feature>
<feature type="compositionally biased region" description="Acidic residues" evidence="6">
    <location>
        <begin position="706"/>
        <end position="727"/>
    </location>
</feature>
<feature type="compositionally biased region" description="Low complexity" evidence="6">
    <location>
        <begin position="1075"/>
        <end position="1087"/>
    </location>
</feature>
<feature type="region of interest" description="Disordered" evidence="6">
    <location>
        <begin position="593"/>
        <end position="791"/>
    </location>
</feature>
<feature type="compositionally biased region" description="Basic and acidic residues" evidence="6">
    <location>
        <begin position="630"/>
        <end position="648"/>
    </location>
</feature>
<feature type="region of interest" description="Disordered" evidence="6">
    <location>
        <begin position="1"/>
        <end position="46"/>
    </location>
</feature>
<evidence type="ECO:0000256" key="4">
    <source>
        <dbReference type="ARBA" id="ARBA00023015"/>
    </source>
</evidence>
<dbReference type="InterPro" id="IPR050690">
    <property type="entry name" value="JHDM1_Histone_Demethylase"/>
</dbReference>
<dbReference type="SUPFAM" id="SSF51197">
    <property type="entry name" value="Clavaminate synthase-like"/>
    <property type="match status" value="1"/>
</dbReference>